<dbReference type="EMBL" id="FO704550">
    <property type="protein sequence ID" value="CDG16863.1"/>
    <property type="molecule type" value="Genomic_DNA"/>
</dbReference>
<dbReference type="AlphaFoldDB" id="A0A068QPG1"/>
<gene>
    <name evidence="1" type="ORF">XDD1_1160</name>
</gene>
<dbReference type="HOGENOM" id="CLU_2588926_0_0_6"/>
<protein>
    <submittedName>
        <fullName evidence="1">Uncharacterized protein</fullName>
    </submittedName>
</protein>
<sequence length="80" mass="9439">MLFKIESLPFSSVMKSKSIYKNIPVTALFPYFLTSIRTRWILIFYSGHWQSIFSEKGNHKINMRASSQEDSLYRLSQEIT</sequence>
<dbReference type="KEGG" id="xdo:XDD1_1160"/>
<name>A0A068QPG1_9GAMM</name>
<proteinExistence type="predicted"/>
<dbReference type="STRING" id="351671.XDD1_1160"/>
<organism evidence="1 2">
    <name type="scientific">Xenorhabdus doucetiae</name>
    <dbReference type="NCBI Taxonomy" id="351671"/>
    <lineage>
        <taxon>Bacteria</taxon>
        <taxon>Pseudomonadati</taxon>
        <taxon>Pseudomonadota</taxon>
        <taxon>Gammaproteobacteria</taxon>
        <taxon>Enterobacterales</taxon>
        <taxon>Morganellaceae</taxon>
        <taxon>Xenorhabdus</taxon>
    </lineage>
</organism>
<accession>A0A068QPG1</accession>
<dbReference type="Proteomes" id="UP000032721">
    <property type="component" value="Chromosome"/>
</dbReference>
<evidence type="ECO:0000313" key="1">
    <source>
        <dbReference type="EMBL" id="CDG16863.1"/>
    </source>
</evidence>
<evidence type="ECO:0000313" key="2">
    <source>
        <dbReference type="Proteomes" id="UP000032721"/>
    </source>
</evidence>
<reference evidence="1 2" key="1">
    <citation type="submission" date="2013-07" db="EMBL/GenBank/DDBJ databases">
        <authorList>
            <person name="Genoscope - CEA"/>
        </authorList>
    </citation>
    <scope>NUCLEOTIDE SEQUENCE [LARGE SCALE GENOMIC DNA]</scope>
    <source>
        <strain evidence="2">FRM16 / DSM 17909</strain>
    </source>
</reference>